<dbReference type="Gene3D" id="3.40.50.720">
    <property type="entry name" value="NAD(P)-binding Rossmann-like Domain"/>
    <property type="match status" value="5"/>
</dbReference>
<feature type="domain" description="NmrA-like" evidence="3">
    <location>
        <begin position="3"/>
        <end position="304"/>
    </location>
</feature>
<reference evidence="4 5" key="1">
    <citation type="submission" date="2024-12" db="EMBL/GenBank/DDBJ databases">
        <title>The unique morphological basis and parallel evolutionary history of personate flowers in Penstemon.</title>
        <authorList>
            <person name="Depatie T.H."/>
            <person name="Wessinger C.A."/>
        </authorList>
    </citation>
    <scope>NUCLEOTIDE SEQUENCE [LARGE SCALE GENOMIC DNA]</scope>
    <source>
        <strain evidence="4">WTNN_2</strain>
        <tissue evidence="4">Leaf</tissue>
    </source>
</reference>
<proteinExistence type="predicted"/>
<comment type="caution">
    <text evidence="4">The sequence shown here is derived from an EMBL/GenBank/DDBJ whole genome shotgun (WGS) entry which is preliminary data.</text>
</comment>
<dbReference type="Gene3D" id="3.90.25.10">
    <property type="entry name" value="UDP-galactose 4-epimerase, domain 1"/>
    <property type="match status" value="4"/>
</dbReference>
<dbReference type="CDD" id="cd05259">
    <property type="entry name" value="PCBER_SDR_a"/>
    <property type="match status" value="4"/>
</dbReference>
<organism evidence="4 5">
    <name type="scientific">Penstemon smallii</name>
    <dbReference type="NCBI Taxonomy" id="265156"/>
    <lineage>
        <taxon>Eukaryota</taxon>
        <taxon>Viridiplantae</taxon>
        <taxon>Streptophyta</taxon>
        <taxon>Embryophyta</taxon>
        <taxon>Tracheophyta</taxon>
        <taxon>Spermatophyta</taxon>
        <taxon>Magnoliopsida</taxon>
        <taxon>eudicotyledons</taxon>
        <taxon>Gunneridae</taxon>
        <taxon>Pentapetalae</taxon>
        <taxon>asterids</taxon>
        <taxon>lamiids</taxon>
        <taxon>Lamiales</taxon>
        <taxon>Plantaginaceae</taxon>
        <taxon>Cheloneae</taxon>
        <taxon>Penstemon</taxon>
    </lineage>
</organism>
<dbReference type="InterPro" id="IPR036291">
    <property type="entry name" value="NAD(P)-bd_dom_sf"/>
</dbReference>
<evidence type="ECO:0000259" key="3">
    <source>
        <dbReference type="Pfam" id="PF05368"/>
    </source>
</evidence>
<dbReference type="EMBL" id="JBJXBP010000002">
    <property type="protein sequence ID" value="KAL3845251.1"/>
    <property type="molecule type" value="Genomic_DNA"/>
</dbReference>
<keyword evidence="1" id="KW-0521">NADP</keyword>
<protein>
    <recommendedName>
        <fullName evidence="3">NmrA-like domain-containing protein</fullName>
    </recommendedName>
</protein>
<dbReference type="AlphaFoldDB" id="A0ABD3U8V9"/>
<name>A0ABD3U8V9_9LAMI</name>
<gene>
    <name evidence="4" type="ORF">ACJIZ3_002654</name>
</gene>
<dbReference type="PANTHER" id="PTHR43349">
    <property type="entry name" value="PINORESINOL REDUCTASE-RELATED"/>
    <property type="match status" value="1"/>
</dbReference>
<feature type="domain" description="NmrA-like" evidence="3">
    <location>
        <begin position="373"/>
        <end position="570"/>
    </location>
</feature>
<feature type="domain" description="NmrA-like" evidence="3">
    <location>
        <begin position="314"/>
        <end position="371"/>
    </location>
</feature>
<dbReference type="SUPFAM" id="SSF51735">
    <property type="entry name" value="NAD(P)-binding Rossmann-fold domains"/>
    <property type="match status" value="4"/>
</dbReference>
<dbReference type="InterPro" id="IPR008030">
    <property type="entry name" value="NmrA-like"/>
</dbReference>
<keyword evidence="5" id="KW-1185">Reference proteome</keyword>
<dbReference type="GO" id="GO:0016491">
    <property type="term" value="F:oxidoreductase activity"/>
    <property type="evidence" value="ECO:0007669"/>
    <property type="project" value="UniProtKB-KW"/>
</dbReference>
<accession>A0ABD3U8V9</accession>
<dbReference type="PANTHER" id="PTHR43349:SF93">
    <property type="entry name" value="ISOFLAVONE REDUCTASE HOMOLOG P3-RELATED"/>
    <property type="match status" value="1"/>
</dbReference>
<feature type="domain" description="NmrA-like" evidence="3">
    <location>
        <begin position="879"/>
        <end position="1180"/>
    </location>
</feature>
<evidence type="ECO:0000256" key="1">
    <source>
        <dbReference type="ARBA" id="ARBA00022857"/>
    </source>
</evidence>
<evidence type="ECO:0000313" key="4">
    <source>
        <dbReference type="EMBL" id="KAL3845251.1"/>
    </source>
</evidence>
<keyword evidence="2" id="KW-0560">Oxidoreductase</keyword>
<dbReference type="Proteomes" id="UP001634393">
    <property type="component" value="Unassembled WGS sequence"/>
</dbReference>
<evidence type="ECO:0000313" key="5">
    <source>
        <dbReference type="Proteomes" id="UP001634393"/>
    </source>
</evidence>
<dbReference type="Pfam" id="PF05368">
    <property type="entry name" value="NmrA"/>
    <property type="match status" value="5"/>
</dbReference>
<evidence type="ECO:0000256" key="2">
    <source>
        <dbReference type="ARBA" id="ARBA00023002"/>
    </source>
</evidence>
<dbReference type="InterPro" id="IPR050608">
    <property type="entry name" value="NmrA-type/Isoflavone_red_sf"/>
</dbReference>
<feature type="domain" description="NmrA-like" evidence="3">
    <location>
        <begin position="580"/>
        <end position="868"/>
    </location>
</feature>
<dbReference type="InterPro" id="IPR045312">
    <property type="entry name" value="PCBER-like"/>
</dbReference>
<sequence>MAEKSKILIIGGTGYIGKFIVEASAKSGHPTFVLLREKTISDPAKSNIIDGFKNSGINILQGDLNDKESLVKAIKQVDVVISTVGQMQLADQVNIIAAIKETGNVKRFFPSEFGNDVDRARAVEPAKSAWAVKVEIRRAIEAEDIPYTFVASNYFAGYSLPSLMQPGPPPPPRDKVIILGDGNAKAVFNNERDIGTYTIRAVDDPRTLNKILYIKPSKNTYSFNEVVDLWERKIGKTLEKIYVPEDQVLKQIAESPMPINIILAINHSTLVNGDQTNFEIKPSFGVEASELYPDVKYTTVEEYLDQFKKLKMAEKSKILIIGGTGYIGKFILEASAKSGHPTFALFRESTINDPVKGKIVQGFKSSGVTILTRFFPSEFGNDVDRTRAVEPAKSTFEAKAKIRRAIEAEGIPYTYVASNYFAGYSLSTFAQPGATAPPRDKVIILGDGNVKAVFNFEGDIGTYTIKAVDDPRTLNKIVFIKPPKNIYSFNELVSLWEKKIGKTLEKEYVTEEQLVKQIQESPIPLNIILSIHHSMLLKGDQTYFEIEPSFGVEASQLYPDVKYTTAEEYLDQFKYLKMAEKSKILIIGGTGYVGKFILEASAKSGHPTFALFRESTINDPVKGKIGDIHDRESLVKAIKQVDVVISAVGLFQLADQYKIIDAIKEAGNVKRFFPSEFGSDVDRSRVVEPAKSTLDTKVKIRRAIEAQGIPYTYVVSNYFAGYSLANLAQLGATAPPRDKVIILGDGNAKAVFNFEGDIGTYTIKAVDDPRTLNKIVYIKPPKNIYSFNELVALWEKKIGKTLEKEYVKEEQLLKQIQESPFPLNIYLSIHHSILVKGDQTHFEIEPSFGVEASQLYPDVKYTTAEEYLDQFKNLKMAERSKILIIGGTGYIGKFILEASAKSGHPTFALFRESTINDPVKGKIVEGFKSSGVTILTGDLYDHESLVKAIKQVDVVISTVGHLQLADQDKIIAAIKEAGNVKRFFPSEFGNDVDRTRAVEPAKSAFETKAKIRRAIEAEGIPYTYVASNYFAGYSLSNLAQPGATAPPRDKVIILLGDGNAKAVFNFEGDIGTYTIKAVDDPRTLNKIVYIKPPKNIYSFNELVALWEKKIGKKLEKEYVTEEQLVKQIQESPIPLNIILSINHSILLKGDQTYFEIEPSFGVEASQLYPDVKYTTVEEYLDQFV</sequence>